<evidence type="ECO:0000256" key="1">
    <source>
        <dbReference type="SAM" id="Phobius"/>
    </source>
</evidence>
<gene>
    <name evidence="2" type="ORF">GCM10014713_36780</name>
</gene>
<proteinExistence type="predicted"/>
<keyword evidence="1" id="KW-0812">Transmembrane</keyword>
<evidence type="ECO:0000313" key="3">
    <source>
        <dbReference type="Proteomes" id="UP000619486"/>
    </source>
</evidence>
<keyword evidence="1" id="KW-0472">Membrane</keyword>
<dbReference type="AlphaFoldDB" id="A0A918H592"/>
<protein>
    <submittedName>
        <fullName evidence="2">Uncharacterized protein</fullName>
    </submittedName>
</protein>
<reference evidence="2" key="1">
    <citation type="journal article" date="2014" name="Int. J. Syst. Evol. Microbiol.">
        <title>Complete genome sequence of Corynebacterium casei LMG S-19264T (=DSM 44701T), isolated from a smear-ripened cheese.</title>
        <authorList>
            <consortium name="US DOE Joint Genome Institute (JGI-PGF)"/>
            <person name="Walter F."/>
            <person name="Albersmeier A."/>
            <person name="Kalinowski J."/>
            <person name="Ruckert C."/>
        </authorList>
    </citation>
    <scope>NUCLEOTIDE SEQUENCE</scope>
    <source>
        <strain evidence="2">JCM 3172</strain>
    </source>
</reference>
<keyword evidence="1" id="KW-1133">Transmembrane helix</keyword>
<keyword evidence="3" id="KW-1185">Reference proteome</keyword>
<organism evidence="2 3">
    <name type="scientific">Streptomyces purpureus</name>
    <dbReference type="NCBI Taxonomy" id="1951"/>
    <lineage>
        <taxon>Bacteria</taxon>
        <taxon>Bacillati</taxon>
        <taxon>Actinomycetota</taxon>
        <taxon>Actinomycetes</taxon>
        <taxon>Kitasatosporales</taxon>
        <taxon>Streptomycetaceae</taxon>
        <taxon>Streptomyces</taxon>
    </lineage>
</organism>
<accession>A0A918H592</accession>
<dbReference type="Proteomes" id="UP000619486">
    <property type="component" value="Unassembled WGS sequence"/>
</dbReference>
<sequence length="135" mass="14750">MLYLSEYVWDRLTPIPLRRREEAIPVISYINSTTVRTDKMTDRSVVSACSLGLSGSAFIGTGVSGFAFLRPAMLLAALPVMERNERPTKALEAGVAAGEAKAYAFAATGAETKQQTTQHHTMWAFRGLEPWSDPA</sequence>
<reference evidence="2" key="2">
    <citation type="submission" date="2020-09" db="EMBL/GenBank/DDBJ databases">
        <authorList>
            <person name="Sun Q."/>
            <person name="Ohkuma M."/>
        </authorList>
    </citation>
    <scope>NUCLEOTIDE SEQUENCE</scope>
    <source>
        <strain evidence="2">JCM 3172</strain>
    </source>
</reference>
<evidence type="ECO:0000313" key="2">
    <source>
        <dbReference type="EMBL" id="GGT39690.1"/>
    </source>
</evidence>
<name>A0A918H592_9ACTN</name>
<feature type="transmembrane region" description="Helical" evidence="1">
    <location>
        <begin position="45"/>
        <end position="69"/>
    </location>
</feature>
<comment type="caution">
    <text evidence="2">The sequence shown here is derived from an EMBL/GenBank/DDBJ whole genome shotgun (WGS) entry which is preliminary data.</text>
</comment>
<dbReference type="EMBL" id="BMQQ01000013">
    <property type="protein sequence ID" value="GGT39690.1"/>
    <property type="molecule type" value="Genomic_DNA"/>
</dbReference>